<organism evidence="1 2">
    <name type="scientific">Setaria italica</name>
    <name type="common">Foxtail millet</name>
    <name type="synonym">Panicum italicum</name>
    <dbReference type="NCBI Taxonomy" id="4555"/>
    <lineage>
        <taxon>Eukaryota</taxon>
        <taxon>Viridiplantae</taxon>
        <taxon>Streptophyta</taxon>
        <taxon>Embryophyta</taxon>
        <taxon>Tracheophyta</taxon>
        <taxon>Spermatophyta</taxon>
        <taxon>Magnoliopsida</taxon>
        <taxon>Liliopsida</taxon>
        <taxon>Poales</taxon>
        <taxon>Poaceae</taxon>
        <taxon>PACMAD clade</taxon>
        <taxon>Panicoideae</taxon>
        <taxon>Panicodae</taxon>
        <taxon>Paniceae</taxon>
        <taxon>Cenchrinae</taxon>
        <taxon>Setaria</taxon>
    </lineage>
</organism>
<dbReference type="Proteomes" id="UP000004995">
    <property type="component" value="Unassembled WGS sequence"/>
</dbReference>
<dbReference type="EnsemblPlants" id="KQL23132">
    <property type="protein sequence ID" value="KQL23132"/>
    <property type="gene ID" value="SETIT_033449mg"/>
</dbReference>
<reference evidence="2" key="1">
    <citation type="journal article" date="2012" name="Nat. Biotechnol.">
        <title>Reference genome sequence of the model plant Setaria.</title>
        <authorList>
            <person name="Bennetzen J.L."/>
            <person name="Schmutz J."/>
            <person name="Wang H."/>
            <person name="Percifield R."/>
            <person name="Hawkins J."/>
            <person name="Pontaroli A.C."/>
            <person name="Estep M."/>
            <person name="Feng L."/>
            <person name="Vaughn J.N."/>
            <person name="Grimwood J."/>
            <person name="Jenkins J."/>
            <person name="Barry K."/>
            <person name="Lindquist E."/>
            <person name="Hellsten U."/>
            <person name="Deshpande S."/>
            <person name="Wang X."/>
            <person name="Wu X."/>
            <person name="Mitros T."/>
            <person name="Triplett J."/>
            <person name="Yang X."/>
            <person name="Ye C.Y."/>
            <person name="Mauro-Herrera M."/>
            <person name="Wang L."/>
            <person name="Li P."/>
            <person name="Sharma M."/>
            <person name="Sharma R."/>
            <person name="Ronald P.C."/>
            <person name="Panaud O."/>
            <person name="Kellogg E.A."/>
            <person name="Brutnell T.P."/>
            <person name="Doust A.N."/>
            <person name="Tuskan G.A."/>
            <person name="Rokhsar D."/>
            <person name="Devos K.M."/>
        </authorList>
    </citation>
    <scope>NUCLEOTIDE SEQUENCE [LARGE SCALE GENOMIC DNA]</scope>
    <source>
        <strain evidence="2">cv. Yugu1</strain>
    </source>
</reference>
<dbReference type="Gramene" id="KQL23132">
    <property type="protein sequence ID" value="KQL23132"/>
    <property type="gene ID" value="SETIT_033449mg"/>
</dbReference>
<dbReference type="AlphaFoldDB" id="K4A3J6"/>
<dbReference type="InParanoid" id="K4A3J6"/>
<accession>K4A3J6</accession>
<dbReference type="HOGENOM" id="CLU_2610556_0_0_1"/>
<protein>
    <submittedName>
        <fullName evidence="1">Uncharacterized protein</fullName>
    </submittedName>
</protein>
<evidence type="ECO:0000313" key="2">
    <source>
        <dbReference type="Proteomes" id="UP000004995"/>
    </source>
</evidence>
<name>K4A3J6_SETIT</name>
<proteinExistence type="predicted"/>
<sequence>MYAPDKMMLSYLLSLVGSLLNYRSHNISNHPFSIFIIIELFIEFCRLLNIVPVTNKSMIYFSSQTRRRTVCHWLIVLRR</sequence>
<reference evidence="1" key="2">
    <citation type="submission" date="2018-08" db="UniProtKB">
        <authorList>
            <consortium name="EnsemblPlants"/>
        </authorList>
    </citation>
    <scope>IDENTIFICATION</scope>
    <source>
        <strain evidence="1">Yugu1</strain>
    </source>
</reference>
<dbReference type="EMBL" id="AGNK02000790">
    <property type="status" value="NOT_ANNOTATED_CDS"/>
    <property type="molecule type" value="Genomic_DNA"/>
</dbReference>
<keyword evidence="2" id="KW-1185">Reference proteome</keyword>
<evidence type="ECO:0000313" key="1">
    <source>
        <dbReference type="EnsemblPlants" id="KQL23132"/>
    </source>
</evidence>